<evidence type="ECO:0000313" key="1">
    <source>
        <dbReference type="EMBL" id="RCN29359.1"/>
    </source>
</evidence>
<proteinExistence type="predicted"/>
<accession>A0A368FEB1</accession>
<dbReference type="EMBL" id="JOJR01001994">
    <property type="protein sequence ID" value="RCN29359.1"/>
    <property type="molecule type" value="Genomic_DNA"/>
</dbReference>
<reference evidence="1 2" key="1">
    <citation type="submission" date="2014-10" db="EMBL/GenBank/DDBJ databases">
        <title>Draft genome of the hookworm Ancylostoma caninum.</title>
        <authorList>
            <person name="Mitreva M."/>
        </authorList>
    </citation>
    <scope>NUCLEOTIDE SEQUENCE [LARGE SCALE GENOMIC DNA]</scope>
    <source>
        <strain evidence="1 2">Baltimore</strain>
    </source>
</reference>
<organism evidence="1 2">
    <name type="scientific">Ancylostoma caninum</name>
    <name type="common">Dog hookworm</name>
    <dbReference type="NCBI Taxonomy" id="29170"/>
    <lineage>
        <taxon>Eukaryota</taxon>
        <taxon>Metazoa</taxon>
        <taxon>Ecdysozoa</taxon>
        <taxon>Nematoda</taxon>
        <taxon>Chromadorea</taxon>
        <taxon>Rhabditida</taxon>
        <taxon>Rhabditina</taxon>
        <taxon>Rhabditomorpha</taxon>
        <taxon>Strongyloidea</taxon>
        <taxon>Ancylostomatidae</taxon>
        <taxon>Ancylostomatinae</taxon>
        <taxon>Ancylostoma</taxon>
    </lineage>
</organism>
<name>A0A368FEB1_ANCCA</name>
<sequence>MVESTSPCSLDKTVIEKQGYVGKHADYEQMHKKSMFILENRSVSTVGRVPAGRLQPTQFVVYQQPQPRKGYFYYHYPYNRLPRQYLLRPRYGYIYPPQYQNTVYTYHHPLPYKVKEYR</sequence>
<protein>
    <submittedName>
        <fullName evidence="1">Uncharacterized protein</fullName>
    </submittedName>
</protein>
<keyword evidence="2" id="KW-1185">Reference proteome</keyword>
<gene>
    <name evidence="1" type="ORF">ANCCAN_24885</name>
</gene>
<dbReference type="Proteomes" id="UP000252519">
    <property type="component" value="Unassembled WGS sequence"/>
</dbReference>
<dbReference type="OrthoDB" id="5868569at2759"/>
<comment type="caution">
    <text evidence="1">The sequence shown here is derived from an EMBL/GenBank/DDBJ whole genome shotgun (WGS) entry which is preliminary data.</text>
</comment>
<evidence type="ECO:0000313" key="2">
    <source>
        <dbReference type="Proteomes" id="UP000252519"/>
    </source>
</evidence>
<dbReference type="AlphaFoldDB" id="A0A368FEB1"/>